<name>A0ABQ3T841_9ACTN</name>
<dbReference type="Proteomes" id="UP000608522">
    <property type="component" value="Unassembled WGS sequence"/>
</dbReference>
<keyword evidence="2" id="KW-1133">Transmembrane helix</keyword>
<reference evidence="4" key="1">
    <citation type="submission" date="2023-07" db="EMBL/GenBank/DDBJ databases">
        <title>Whole genome shotgun sequence of Streptomyces spororaveus NBRC 15456.</title>
        <authorList>
            <person name="Komaki H."/>
            <person name="Tamura T."/>
        </authorList>
    </citation>
    <scope>NUCLEOTIDE SEQUENCE [LARGE SCALE GENOMIC DNA]</scope>
    <source>
        <strain evidence="4">NBRC 15456</strain>
    </source>
</reference>
<keyword evidence="2" id="KW-0472">Membrane</keyword>
<evidence type="ECO:0000313" key="3">
    <source>
        <dbReference type="EMBL" id="GHI76557.1"/>
    </source>
</evidence>
<sequence length="205" mass="22071">MAPAKTMRAPAVMVVPDVGACQALGCDGPVRGLLASLAMSISSLAEPTRRTGVGVPPIQRGTVTLRRHSGRGRGPYRRNPVRPLVARARTSADLPGPPAYAAADRDRAGHPTLYIVAAAIGHAPTLVPARVFFGLAAFLGYRYRYRCRRRYLRRSAREPRSADAASLKPRCPRAIGGRRDTRRLAAGSRRTGQPRDAPGPAPPRR</sequence>
<organism evidence="3 4">
    <name type="scientific">Streptomyces spororaveus</name>
    <dbReference type="NCBI Taxonomy" id="284039"/>
    <lineage>
        <taxon>Bacteria</taxon>
        <taxon>Bacillati</taxon>
        <taxon>Actinomycetota</taxon>
        <taxon>Actinomycetes</taxon>
        <taxon>Kitasatosporales</taxon>
        <taxon>Streptomycetaceae</taxon>
        <taxon>Streptomyces</taxon>
    </lineage>
</organism>
<proteinExistence type="predicted"/>
<evidence type="ECO:0000313" key="4">
    <source>
        <dbReference type="Proteomes" id="UP000608522"/>
    </source>
</evidence>
<evidence type="ECO:0000256" key="2">
    <source>
        <dbReference type="SAM" id="Phobius"/>
    </source>
</evidence>
<keyword evidence="4" id="KW-1185">Reference proteome</keyword>
<evidence type="ECO:0000256" key="1">
    <source>
        <dbReference type="SAM" id="MobiDB-lite"/>
    </source>
</evidence>
<feature type="transmembrane region" description="Helical" evidence="2">
    <location>
        <begin position="113"/>
        <end position="141"/>
    </location>
</feature>
<feature type="region of interest" description="Disordered" evidence="1">
    <location>
        <begin position="154"/>
        <end position="205"/>
    </location>
</feature>
<gene>
    <name evidence="3" type="ORF">Sspor_21180</name>
</gene>
<dbReference type="EMBL" id="BNED01000005">
    <property type="protein sequence ID" value="GHI76557.1"/>
    <property type="molecule type" value="Genomic_DNA"/>
</dbReference>
<accession>A0ABQ3T841</accession>
<protein>
    <submittedName>
        <fullName evidence="3">Uncharacterized protein</fullName>
    </submittedName>
</protein>
<comment type="caution">
    <text evidence="3">The sequence shown here is derived from an EMBL/GenBank/DDBJ whole genome shotgun (WGS) entry which is preliminary data.</text>
</comment>
<keyword evidence="2" id="KW-0812">Transmembrane</keyword>